<protein>
    <submittedName>
        <fullName evidence="1">Uncharacterized protein</fullName>
    </submittedName>
</protein>
<sequence length="53" mass="5595">MNPPSSSHSALSTLFPLGTWNWVLSSPTSPSPHPLSHSALSTLHSALFLPLST</sequence>
<keyword evidence="2" id="KW-1185">Reference proteome</keyword>
<name>A0ACD5GRZ8_9CYAN</name>
<dbReference type="EMBL" id="CP182909">
    <property type="protein sequence ID" value="XPM63642.1"/>
    <property type="molecule type" value="Genomic_DNA"/>
</dbReference>
<accession>A0ACD5GRZ8</accession>
<proteinExistence type="predicted"/>
<evidence type="ECO:0000313" key="1">
    <source>
        <dbReference type="EMBL" id="XPM63642.1"/>
    </source>
</evidence>
<dbReference type="Proteomes" id="UP000095472">
    <property type="component" value="Chromosome"/>
</dbReference>
<reference evidence="1 2" key="1">
    <citation type="journal article" date="2016" name="Genome Announc.">
        <title>Draft Genome Sequence of the Thermotolerant Cyanobacterium Desertifilum sp. IPPAS B-1220.</title>
        <authorList>
            <person name="Mironov K.S."/>
            <person name="Sinetova M.A."/>
            <person name="Bolatkhan K."/>
            <person name="Zayadan B.K."/>
            <person name="Ustinova V.V."/>
            <person name="Kupriyanova E.V."/>
            <person name="Skrypnik A.N."/>
            <person name="Gogoleva N.E."/>
            <person name="Gogolev Y.V."/>
            <person name="Los D.A."/>
        </authorList>
    </citation>
    <scope>NUCLEOTIDE SEQUENCE [LARGE SCALE GENOMIC DNA]</scope>
    <source>
        <strain evidence="1 2">IPPAS B-1220</strain>
    </source>
</reference>
<organism evidence="1 2">
    <name type="scientific">Desertifilum tharense IPPAS B-1220</name>
    <dbReference type="NCBI Taxonomy" id="1781255"/>
    <lineage>
        <taxon>Bacteria</taxon>
        <taxon>Bacillati</taxon>
        <taxon>Cyanobacteriota</taxon>
        <taxon>Cyanophyceae</taxon>
        <taxon>Desertifilales</taxon>
        <taxon>Desertifilaceae</taxon>
        <taxon>Desertifilum</taxon>
    </lineage>
</organism>
<gene>
    <name evidence="1" type="ORF">BH720_031065</name>
</gene>
<evidence type="ECO:0000313" key="2">
    <source>
        <dbReference type="Proteomes" id="UP000095472"/>
    </source>
</evidence>